<keyword evidence="1" id="KW-0472">Membrane</keyword>
<evidence type="ECO:0000313" key="3">
    <source>
        <dbReference type="Proteomes" id="UP000094893"/>
    </source>
</evidence>
<feature type="transmembrane region" description="Helical" evidence="1">
    <location>
        <begin position="119"/>
        <end position="137"/>
    </location>
</feature>
<gene>
    <name evidence="2" type="ORF">A6P07_11535</name>
</gene>
<accession>A0A1C2JFE0</accession>
<dbReference type="Proteomes" id="UP000094893">
    <property type="component" value="Unassembled WGS sequence"/>
</dbReference>
<feature type="transmembrane region" description="Helical" evidence="1">
    <location>
        <begin position="61"/>
        <end position="78"/>
    </location>
</feature>
<comment type="caution">
    <text evidence="2">The sequence shown here is derived from an EMBL/GenBank/DDBJ whole genome shotgun (WGS) entry which is preliminary data.</text>
</comment>
<proteinExistence type="predicted"/>
<protein>
    <submittedName>
        <fullName evidence="2">Uncharacterized protein</fullName>
    </submittedName>
</protein>
<organism evidence="2 3">
    <name type="scientific">Acidithiobacillus thiooxidans</name>
    <name type="common">Thiobacillus thiooxidans</name>
    <dbReference type="NCBI Taxonomy" id="930"/>
    <lineage>
        <taxon>Bacteria</taxon>
        <taxon>Pseudomonadati</taxon>
        <taxon>Pseudomonadota</taxon>
        <taxon>Acidithiobacillia</taxon>
        <taxon>Acidithiobacillales</taxon>
        <taxon>Acidithiobacillaceae</taxon>
        <taxon>Acidithiobacillus</taxon>
    </lineage>
</organism>
<reference evidence="2 3" key="1">
    <citation type="journal article" date="2016" name="Int. J. Mol. Sci.">
        <title>Comparative genomics of the extreme acidophile Acidithiobacillus thiooxidans reveals intraspecific divergence and niche adaptation.</title>
        <authorList>
            <person name="Zhang X."/>
            <person name="Feng X."/>
            <person name="Tao J."/>
            <person name="Ma L."/>
            <person name="Xiao Y."/>
            <person name="Liang Y."/>
            <person name="Liu X."/>
            <person name="Yin H."/>
        </authorList>
    </citation>
    <scope>NUCLEOTIDE SEQUENCE [LARGE SCALE GENOMIC DNA]</scope>
    <source>
        <strain evidence="2 3">A02</strain>
    </source>
</reference>
<feature type="transmembrane region" description="Helical" evidence="1">
    <location>
        <begin position="36"/>
        <end position="55"/>
    </location>
</feature>
<keyword evidence="1" id="KW-1133">Transmembrane helix</keyword>
<dbReference type="AlphaFoldDB" id="A0A1C2JFE0"/>
<dbReference type="RefSeq" id="WP_024892741.1">
    <property type="nucleotide sequence ID" value="NZ_LWRZ01000336.1"/>
</dbReference>
<feature type="transmembrane region" description="Helical" evidence="1">
    <location>
        <begin position="90"/>
        <end position="113"/>
    </location>
</feature>
<keyword evidence="1" id="KW-0812">Transmembrane</keyword>
<name>A0A1C2JFE0_ACITH</name>
<sequence length="161" mass="17675">MGILDEIEQEQVKNTLAGSMLDGMEQLKTMVKIERFGLYSNIGFIILAFIIGGWILPFAPVVAPFTFIGTLSGAGGKLTNEARKKLWIIVYAKGLQTASVLMVALMITCWFLGFNLNHTAGDIGAFGTAGILLFMIYRNVSVGKNFKKLIKIMQEQHSNIA</sequence>
<evidence type="ECO:0000256" key="1">
    <source>
        <dbReference type="SAM" id="Phobius"/>
    </source>
</evidence>
<evidence type="ECO:0000313" key="2">
    <source>
        <dbReference type="EMBL" id="OCX71705.1"/>
    </source>
</evidence>
<dbReference type="EMBL" id="LWSA01000160">
    <property type="protein sequence ID" value="OCX71705.1"/>
    <property type="molecule type" value="Genomic_DNA"/>
</dbReference>